<name>A0A1E5QML3_9CYAN</name>
<dbReference type="STRING" id="1781255.BH720_07170"/>
<dbReference type="OrthoDB" id="582408at2"/>
<reference evidence="1" key="1">
    <citation type="submission" date="2016-09" db="EMBL/GenBank/DDBJ databases">
        <title>Draft genome of thermotolerant cyanobacterium Desertifilum sp. strain IPPAS B-1220.</title>
        <authorList>
            <person name="Sinetova M.A."/>
            <person name="Bolakhan K."/>
            <person name="Zayadan B.K."/>
            <person name="Mironov K.S."/>
            <person name="Ustinova V."/>
            <person name="Kupriyanova E.V."/>
            <person name="Sidorov R.A."/>
            <person name="Skrypnik A.N."/>
            <person name="Gogoleva N.E."/>
            <person name="Gogolev Y.V."/>
            <person name="Los D.A."/>
        </authorList>
    </citation>
    <scope>NUCLEOTIDE SEQUENCE [LARGE SCALE GENOMIC DNA]</scope>
    <source>
        <strain evidence="1">IPPAS B-1220</strain>
    </source>
</reference>
<proteinExistence type="predicted"/>
<protein>
    <submittedName>
        <fullName evidence="1">Uncharacterized protein</fullName>
    </submittedName>
</protein>
<organism evidence="1">
    <name type="scientific">Desertifilum tharense IPPAS B-1220</name>
    <dbReference type="NCBI Taxonomy" id="1781255"/>
    <lineage>
        <taxon>Bacteria</taxon>
        <taxon>Bacillati</taxon>
        <taxon>Cyanobacteriota</taxon>
        <taxon>Cyanophyceae</taxon>
        <taxon>Desertifilales</taxon>
        <taxon>Desertifilaceae</taxon>
        <taxon>Desertifilum</taxon>
    </lineage>
</organism>
<gene>
    <name evidence="1" type="ORF">BH720_07170</name>
</gene>
<evidence type="ECO:0000313" key="1">
    <source>
        <dbReference type="EMBL" id="OEJ75880.1"/>
    </source>
</evidence>
<dbReference type="RefSeq" id="WP_069966498.1">
    <property type="nucleotide sequence ID" value="NZ_CM124774.1"/>
</dbReference>
<dbReference type="AlphaFoldDB" id="A0A1E5QML3"/>
<sequence>MLHAIMTRPDDSLQKSLGQSLVQQATQDLSSTHHPSPEETLQCYQKLLNRLWQVCLPILGRITIKVILERALVMTQAKYPFIRDLAGEDDGISVERLHQHASREQLDLLCEGLYEFSTHLVDLLSLLTGERLLRRLIQEISAQN</sequence>
<comment type="caution">
    <text evidence="1">The sequence shown here is derived from an EMBL/GenBank/DDBJ whole genome shotgun (WGS) entry which is preliminary data.</text>
</comment>
<accession>A0A1E5QML3</accession>
<dbReference type="EMBL" id="MJGC01000043">
    <property type="protein sequence ID" value="OEJ75880.1"/>
    <property type="molecule type" value="Genomic_DNA"/>
</dbReference>